<feature type="compositionally biased region" description="Basic and acidic residues" evidence="1">
    <location>
        <begin position="257"/>
        <end position="269"/>
    </location>
</feature>
<dbReference type="AlphaFoldDB" id="A0AAJ8BSX1"/>
<feature type="region of interest" description="Disordered" evidence="1">
    <location>
        <begin position="194"/>
        <end position="218"/>
    </location>
</feature>
<reference evidence="2" key="1">
    <citation type="submission" date="2025-02" db="EMBL/GenBank/DDBJ databases">
        <authorList>
            <consortium name="NCBI Genome Project"/>
        </authorList>
    </citation>
    <scope>NUCLEOTIDE SEQUENCE</scope>
</reference>
<feature type="compositionally biased region" description="Polar residues" evidence="1">
    <location>
        <begin position="194"/>
        <end position="210"/>
    </location>
</feature>
<feature type="region of interest" description="Disordered" evidence="1">
    <location>
        <begin position="251"/>
        <end position="364"/>
    </location>
</feature>
<evidence type="ECO:0000313" key="2">
    <source>
        <dbReference type="RefSeq" id="XP_059602762.1"/>
    </source>
</evidence>
<name>A0AAJ8BSX1_ASPNG</name>
<reference evidence="2" key="2">
    <citation type="submission" date="2025-08" db="UniProtKB">
        <authorList>
            <consortium name="RefSeq"/>
        </authorList>
    </citation>
    <scope>IDENTIFICATION</scope>
</reference>
<sequence>MGGEERGHVVWRSGSASACGISIVSAESNFEGFRLDELCLSYLGITSPLSQLCTITRAQHESLHPNIAAPTAEFMQTIPFIHRQDANRVFAGARCKSQEQEQDWKYNTKKKDQQSMSRSFSSSSRKGPNFSKQYAIRVQDPARQRQEQHSRFIIVAHSAQRWTHAEDGKYNSRMAGEWAYLSFIDHMSDHSLKRSSAQDLGRPNRNQTGSGLDKTKPLHNTHNCIHCSAHPVCGEASDKCIELRVRNAGEYSQAQNTKDDDHDVEREDVGDTESQAQDDADHARPTTRLPKAATDGGPFMTAPSAEDPGNHDLFSQMLQRRTVGQQRARNGTEKSGKQGKSVLKFLERSSSARVMVPDEGAGYR</sequence>
<organism evidence="2">
    <name type="scientific">Aspergillus niger</name>
    <dbReference type="NCBI Taxonomy" id="5061"/>
    <lineage>
        <taxon>Eukaryota</taxon>
        <taxon>Fungi</taxon>
        <taxon>Dikarya</taxon>
        <taxon>Ascomycota</taxon>
        <taxon>Pezizomycotina</taxon>
        <taxon>Eurotiomycetes</taxon>
        <taxon>Eurotiomycetidae</taxon>
        <taxon>Eurotiales</taxon>
        <taxon>Aspergillaceae</taxon>
        <taxon>Aspergillus</taxon>
        <taxon>Aspergillus subgen. Circumdati</taxon>
    </lineage>
</organism>
<feature type="compositionally biased region" description="Polar residues" evidence="1">
    <location>
        <begin position="316"/>
        <end position="329"/>
    </location>
</feature>
<feature type="compositionally biased region" description="Basic and acidic residues" evidence="1">
    <location>
        <begin position="101"/>
        <end position="113"/>
    </location>
</feature>
<proteinExistence type="predicted"/>
<dbReference type="KEGG" id="ang:An16g04570"/>
<gene>
    <name evidence="2" type="ORF">An16g04570</name>
</gene>
<evidence type="ECO:0000256" key="1">
    <source>
        <dbReference type="SAM" id="MobiDB-lite"/>
    </source>
</evidence>
<protein>
    <submittedName>
        <fullName evidence="2">Uncharacterized protein</fullName>
    </submittedName>
</protein>
<dbReference type="GeneID" id="84593403"/>
<feature type="region of interest" description="Disordered" evidence="1">
    <location>
        <begin position="101"/>
        <end position="131"/>
    </location>
</feature>
<dbReference type="RefSeq" id="XP_059602762.1">
    <property type="nucleotide sequence ID" value="XM_059745109.1"/>
</dbReference>
<accession>A0AAJ8BSX1</accession>
<dbReference type="VEuPathDB" id="FungiDB:An16g04570"/>
<feature type="compositionally biased region" description="Low complexity" evidence="1">
    <location>
        <begin position="115"/>
        <end position="125"/>
    </location>
</feature>